<dbReference type="PIRSF" id="PIRSF004491">
    <property type="entry name" value="FAD_Synth"/>
    <property type="match status" value="1"/>
</dbReference>
<dbReference type="InterPro" id="IPR014729">
    <property type="entry name" value="Rossmann-like_a/b/a_fold"/>
</dbReference>
<comment type="catalytic activity">
    <reaction evidence="13 14">
        <text>FMN + ATP + H(+) = FAD + diphosphate</text>
        <dbReference type="Rhea" id="RHEA:17237"/>
        <dbReference type="ChEBI" id="CHEBI:15378"/>
        <dbReference type="ChEBI" id="CHEBI:30616"/>
        <dbReference type="ChEBI" id="CHEBI:33019"/>
        <dbReference type="ChEBI" id="CHEBI:57692"/>
        <dbReference type="ChEBI" id="CHEBI:58210"/>
        <dbReference type="EC" id="2.7.7.2"/>
    </reaction>
</comment>
<dbReference type="Gene3D" id="3.40.50.620">
    <property type="entry name" value="HUPs"/>
    <property type="match status" value="1"/>
</dbReference>
<keyword evidence="4 14" id="KW-0288">FMN</keyword>
<dbReference type="Gene3D" id="2.40.30.30">
    <property type="entry name" value="Riboflavin kinase-like"/>
    <property type="match status" value="1"/>
</dbReference>
<comment type="catalytic activity">
    <reaction evidence="12 14">
        <text>riboflavin + ATP = FMN + ADP + H(+)</text>
        <dbReference type="Rhea" id="RHEA:14357"/>
        <dbReference type="ChEBI" id="CHEBI:15378"/>
        <dbReference type="ChEBI" id="CHEBI:30616"/>
        <dbReference type="ChEBI" id="CHEBI:57986"/>
        <dbReference type="ChEBI" id="CHEBI:58210"/>
        <dbReference type="ChEBI" id="CHEBI:456216"/>
        <dbReference type="EC" id="2.7.1.26"/>
    </reaction>
</comment>
<dbReference type="InterPro" id="IPR002606">
    <property type="entry name" value="Riboflavin_kinase_bac"/>
</dbReference>
<keyword evidence="7 14" id="KW-0547">Nucleotide-binding</keyword>
<accession>A0ABU0ATG9</accession>
<dbReference type="Pfam" id="PF06574">
    <property type="entry name" value="FAD_syn"/>
    <property type="match status" value="1"/>
</dbReference>
<keyword evidence="8 14" id="KW-0418">Kinase</keyword>
<keyword evidence="6 14" id="KW-0548">Nucleotidyltransferase</keyword>
<feature type="domain" description="Riboflavin kinase" evidence="15">
    <location>
        <begin position="183"/>
        <end position="307"/>
    </location>
</feature>
<comment type="pathway">
    <text evidence="2 14">Cofactor biosynthesis; FMN biosynthesis; FMN from riboflavin (ATP route): step 1/1.</text>
</comment>
<evidence type="ECO:0000256" key="5">
    <source>
        <dbReference type="ARBA" id="ARBA00022679"/>
    </source>
</evidence>
<evidence type="ECO:0000256" key="13">
    <source>
        <dbReference type="ARBA" id="ARBA00049494"/>
    </source>
</evidence>
<keyword evidence="11" id="KW-0511">Multifunctional enzyme</keyword>
<dbReference type="NCBIfam" id="TIGR00125">
    <property type="entry name" value="cyt_tran_rel"/>
    <property type="match status" value="1"/>
</dbReference>
<organism evidence="16 17">
    <name type="scientific">Peptoniphilus koenoeneniae</name>
    <dbReference type="NCBI Taxonomy" id="507751"/>
    <lineage>
        <taxon>Bacteria</taxon>
        <taxon>Bacillati</taxon>
        <taxon>Bacillota</taxon>
        <taxon>Tissierellia</taxon>
        <taxon>Tissierellales</taxon>
        <taxon>Peptoniphilaceae</taxon>
        <taxon>Peptoniphilus</taxon>
    </lineage>
</organism>
<protein>
    <recommendedName>
        <fullName evidence="14">Riboflavin biosynthesis protein</fullName>
    </recommendedName>
    <domain>
        <recommendedName>
            <fullName evidence="14">Riboflavin kinase</fullName>
            <ecNumber evidence="14">2.7.1.26</ecNumber>
        </recommendedName>
        <alternativeName>
            <fullName evidence="14">Flavokinase</fullName>
        </alternativeName>
    </domain>
    <domain>
        <recommendedName>
            <fullName evidence="14">FMN adenylyltransferase</fullName>
            <ecNumber evidence="14">2.7.7.2</ecNumber>
        </recommendedName>
        <alternativeName>
            <fullName evidence="14">FAD pyrophosphorylase</fullName>
        </alternativeName>
        <alternativeName>
            <fullName evidence="14">FAD synthase</fullName>
        </alternativeName>
    </domain>
</protein>
<evidence type="ECO:0000313" key="16">
    <source>
        <dbReference type="EMBL" id="MDQ0274071.1"/>
    </source>
</evidence>
<dbReference type="GO" id="GO:0008531">
    <property type="term" value="F:riboflavin kinase activity"/>
    <property type="evidence" value="ECO:0007669"/>
    <property type="project" value="UniProtKB-EC"/>
</dbReference>
<dbReference type="InterPro" id="IPR015864">
    <property type="entry name" value="FAD_synthase"/>
</dbReference>
<dbReference type="Pfam" id="PF01687">
    <property type="entry name" value="Flavokinase"/>
    <property type="match status" value="1"/>
</dbReference>
<gene>
    <name evidence="16" type="ORF">J2S72_000067</name>
</gene>
<evidence type="ECO:0000259" key="15">
    <source>
        <dbReference type="SMART" id="SM00904"/>
    </source>
</evidence>
<evidence type="ECO:0000256" key="14">
    <source>
        <dbReference type="PIRNR" id="PIRNR004491"/>
    </source>
</evidence>
<comment type="pathway">
    <text evidence="1 14">Cofactor biosynthesis; FAD biosynthesis; FAD from FMN: step 1/1.</text>
</comment>
<evidence type="ECO:0000256" key="10">
    <source>
        <dbReference type="ARBA" id="ARBA00022840"/>
    </source>
</evidence>
<keyword evidence="17" id="KW-1185">Reference proteome</keyword>
<evidence type="ECO:0000256" key="4">
    <source>
        <dbReference type="ARBA" id="ARBA00022643"/>
    </source>
</evidence>
<keyword evidence="5 14" id="KW-0808">Transferase</keyword>
<keyword evidence="9 14" id="KW-0274">FAD</keyword>
<proteinExistence type="inferred from homology"/>
<evidence type="ECO:0000256" key="3">
    <source>
        <dbReference type="ARBA" id="ARBA00022630"/>
    </source>
</evidence>
<keyword evidence="10 14" id="KW-0067">ATP-binding</keyword>
<dbReference type="RefSeq" id="WP_023056349.1">
    <property type="nucleotide sequence ID" value="NZ_JAUSTN010000001.1"/>
</dbReference>
<evidence type="ECO:0000256" key="2">
    <source>
        <dbReference type="ARBA" id="ARBA00005201"/>
    </source>
</evidence>
<evidence type="ECO:0000256" key="12">
    <source>
        <dbReference type="ARBA" id="ARBA00047880"/>
    </source>
</evidence>
<evidence type="ECO:0000256" key="6">
    <source>
        <dbReference type="ARBA" id="ARBA00022695"/>
    </source>
</evidence>
<dbReference type="SMART" id="SM00904">
    <property type="entry name" value="Flavokinase"/>
    <property type="match status" value="1"/>
</dbReference>
<dbReference type="EMBL" id="JAUSTN010000001">
    <property type="protein sequence ID" value="MDQ0274071.1"/>
    <property type="molecule type" value="Genomic_DNA"/>
</dbReference>
<sequence>MKILKIDMNFKAEENSIIALGNFDGVHTGHQKLIKQAIKRAKEKNIKASILIFKENTEKTINGENSNKKLLTSNPYKYEILQSLGIDLIYEIEFDEAFMKLDPLVFLNDFLYKNLKVMGIVVGYDYRFGYKAKGDLESLKSFAHEKNISLDIIEAYKKNGKIVSSTLIRSLVENGSVEEAGDLLGRPFAIIGKVSHGKNLGKKMGFPTANIIPKKQYILPKYGVYDTDVIIDNKRYKAATSVGNNPTFKNEGVKIEANILDFNQDIYGKVIRVDFIKRLRDMLIFDNVEELFEQIKKDVDIIRNRKTIDK</sequence>
<dbReference type="SUPFAM" id="SSF52374">
    <property type="entry name" value="Nucleotidylyl transferase"/>
    <property type="match status" value="1"/>
</dbReference>
<dbReference type="InterPro" id="IPR004821">
    <property type="entry name" value="Cyt_trans-like"/>
</dbReference>
<dbReference type="NCBIfam" id="NF004162">
    <property type="entry name" value="PRK05627.1-5"/>
    <property type="match status" value="1"/>
</dbReference>
<dbReference type="GO" id="GO:0003919">
    <property type="term" value="F:FMN adenylyltransferase activity"/>
    <property type="evidence" value="ECO:0007669"/>
    <property type="project" value="UniProtKB-EC"/>
</dbReference>
<dbReference type="PANTHER" id="PTHR22749:SF6">
    <property type="entry name" value="RIBOFLAVIN KINASE"/>
    <property type="match status" value="1"/>
</dbReference>
<dbReference type="EC" id="2.7.1.26" evidence="14"/>
<reference evidence="16 17" key="1">
    <citation type="submission" date="2023-07" db="EMBL/GenBank/DDBJ databases">
        <title>Genomic Encyclopedia of Type Strains, Phase IV (KMG-IV): sequencing the most valuable type-strain genomes for metagenomic binning, comparative biology and taxonomic classification.</title>
        <authorList>
            <person name="Goeker M."/>
        </authorList>
    </citation>
    <scope>NUCLEOTIDE SEQUENCE [LARGE SCALE GENOMIC DNA]</scope>
    <source>
        <strain evidence="16 17">DSM 22616</strain>
    </source>
</reference>
<comment type="caution">
    <text evidence="16">The sequence shown here is derived from an EMBL/GenBank/DDBJ whole genome shotgun (WGS) entry which is preliminary data.</text>
</comment>
<dbReference type="EC" id="2.7.7.2" evidence="14"/>
<dbReference type="NCBIfam" id="TIGR00083">
    <property type="entry name" value="ribF"/>
    <property type="match status" value="1"/>
</dbReference>
<comment type="similarity">
    <text evidence="14">Belongs to the ribF family.</text>
</comment>
<dbReference type="Proteomes" id="UP001236559">
    <property type="component" value="Unassembled WGS sequence"/>
</dbReference>
<dbReference type="PANTHER" id="PTHR22749">
    <property type="entry name" value="RIBOFLAVIN KINASE/FMN ADENYLYLTRANSFERASE"/>
    <property type="match status" value="1"/>
</dbReference>
<evidence type="ECO:0000256" key="1">
    <source>
        <dbReference type="ARBA" id="ARBA00004726"/>
    </source>
</evidence>
<dbReference type="InterPro" id="IPR023468">
    <property type="entry name" value="Riboflavin_kinase"/>
</dbReference>
<keyword evidence="3 14" id="KW-0285">Flavoprotein</keyword>
<dbReference type="InterPro" id="IPR023465">
    <property type="entry name" value="Riboflavin_kinase_dom_sf"/>
</dbReference>
<evidence type="ECO:0000256" key="7">
    <source>
        <dbReference type="ARBA" id="ARBA00022741"/>
    </source>
</evidence>
<dbReference type="SUPFAM" id="SSF82114">
    <property type="entry name" value="Riboflavin kinase-like"/>
    <property type="match status" value="1"/>
</dbReference>
<dbReference type="CDD" id="cd02064">
    <property type="entry name" value="FAD_synthetase_N"/>
    <property type="match status" value="1"/>
</dbReference>
<evidence type="ECO:0000256" key="9">
    <source>
        <dbReference type="ARBA" id="ARBA00022827"/>
    </source>
</evidence>
<evidence type="ECO:0000256" key="11">
    <source>
        <dbReference type="ARBA" id="ARBA00023268"/>
    </source>
</evidence>
<name>A0ABU0ATG9_9FIRM</name>
<evidence type="ECO:0000313" key="17">
    <source>
        <dbReference type="Proteomes" id="UP001236559"/>
    </source>
</evidence>
<dbReference type="InterPro" id="IPR015865">
    <property type="entry name" value="Riboflavin_kinase_bac/euk"/>
</dbReference>
<evidence type="ECO:0000256" key="8">
    <source>
        <dbReference type="ARBA" id="ARBA00022777"/>
    </source>
</evidence>